<dbReference type="Gene3D" id="3.40.309.10">
    <property type="entry name" value="Aldehyde Dehydrogenase, Chain A, domain 2"/>
    <property type="match status" value="1"/>
</dbReference>
<dbReference type="SUPFAM" id="SSF53720">
    <property type="entry name" value="ALDH-like"/>
    <property type="match status" value="1"/>
</dbReference>
<dbReference type="GO" id="GO:0006081">
    <property type="term" value="P:aldehyde metabolic process"/>
    <property type="evidence" value="ECO:0007669"/>
    <property type="project" value="InterPro"/>
</dbReference>
<evidence type="ECO:0000313" key="2">
    <source>
        <dbReference type="EMBL" id="KAE8701780.1"/>
    </source>
</evidence>
<dbReference type="InterPro" id="IPR016162">
    <property type="entry name" value="Ald_DH_N"/>
</dbReference>
<dbReference type="AlphaFoldDB" id="A0A6A3ABD2"/>
<dbReference type="Proteomes" id="UP000436088">
    <property type="component" value="Unassembled WGS sequence"/>
</dbReference>
<dbReference type="GO" id="GO:0005737">
    <property type="term" value="C:cytoplasm"/>
    <property type="evidence" value="ECO:0007669"/>
    <property type="project" value="TreeGrafter"/>
</dbReference>
<dbReference type="EMBL" id="VEPZ02001014">
    <property type="protein sequence ID" value="KAE8701780.1"/>
    <property type="molecule type" value="Genomic_DNA"/>
</dbReference>
<evidence type="ECO:0000313" key="3">
    <source>
        <dbReference type="Proteomes" id="UP000436088"/>
    </source>
</evidence>
<keyword evidence="2" id="KW-0378">Hydrolase</keyword>
<keyword evidence="1" id="KW-0560">Oxidoreductase</keyword>
<sequence length="204" mass="22384">MLKNSIRLALKEMKYLMKPEKAKTSLTTFPSSAEIVSEPMGVVLVTQHGIILFCLLIRLLELLQLVVKGAVPETSALPEQKWDKIFYTGNGGVARIVMAAAAKHLTPVVATRRIIAGKWGCNNGQTCIAPDYYYNKRSCCELAEHNFPFGGVGDSGMGSYHGKFSFDAFSHKKAVLYSGFGGDVPEIPTMHKVKAQIVPGYSQW</sequence>
<dbReference type="GO" id="GO:0004029">
    <property type="term" value="F:aldehyde dehydrogenase (NAD+) activity"/>
    <property type="evidence" value="ECO:0007669"/>
    <property type="project" value="TreeGrafter"/>
</dbReference>
<accession>A0A6A3ABD2</accession>
<dbReference type="GO" id="GO:0008233">
    <property type="term" value="F:peptidase activity"/>
    <property type="evidence" value="ECO:0007669"/>
    <property type="project" value="UniProtKB-KW"/>
</dbReference>
<dbReference type="PANTHER" id="PTHR43570">
    <property type="entry name" value="ALDEHYDE DEHYDROGENASE"/>
    <property type="match status" value="1"/>
</dbReference>
<evidence type="ECO:0000256" key="1">
    <source>
        <dbReference type="ARBA" id="ARBA00023002"/>
    </source>
</evidence>
<keyword evidence="2" id="KW-0645">Protease</keyword>
<dbReference type="PANTHER" id="PTHR43570:SF16">
    <property type="entry name" value="ALDEHYDE DEHYDROGENASE TYPE III, ISOFORM Q"/>
    <property type="match status" value="1"/>
</dbReference>
<comment type="caution">
    <text evidence="2">The sequence shown here is derived from an EMBL/GenBank/DDBJ whole genome shotgun (WGS) entry which is preliminary data.</text>
</comment>
<dbReference type="InterPro" id="IPR016163">
    <property type="entry name" value="Ald_DH_C"/>
</dbReference>
<reference evidence="2" key="1">
    <citation type="submission" date="2019-09" db="EMBL/GenBank/DDBJ databases">
        <title>Draft genome information of white flower Hibiscus syriacus.</title>
        <authorList>
            <person name="Kim Y.-M."/>
        </authorList>
    </citation>
    <scope>NUCLEOTIDE SEQUENCE [LARGE SCALE GENOMIC DNA]</scope>
    <source>
        <strain evidence="2">YM2019G1</strain>
    </source>
</reference>
<dbReference type="Gene3D" id="3.40.605.10">
    <property type="entry name" value="Aldehyde Dehydrogenase, Chain A, domain 1"/>
    <property type="match status" value="2"/>
</dbReference>
<gene>
    <name evidence="2" type="ORF">F3Y22_tig00110505pilonHSYRG00145</name>
</gene>
<name>A0A6A3ABD2_HIBSY</name>
<dbReference type="InterPro" id="IPR012394">
    <property type="entry name" value="Aldehyde_DH_NAD(P)"/>
</dbReference>
<dbReference type="GO" id="GO:0006508">
    <property type="term" value="P:proteolysis"/>
    <property type="evidence" value="ECO:0007669"/>
    <property type="project" value="UniProtKB-KW"/>
</dbReference>
<proteinExistence type="predicted"/>
<organism evidence="2 3">
    <name type="scientific">Hibiscus syriacus</name>
    <name type="common">Rose of Sharon</name>
    <dbReference type="NCBI Taxonomy" id="106335"/>
    <lineage>
        <taxon>Eukaryota</taxon>
        <taxon>Viridiplantae</taxon>
        <taxon>Streptophyta</taxon>
        <taxon>Embryophyta</taxon>
        <taxon>Tracheophyta</taxon>
        <taxon>Spermatophyta</taxon>
        <taxon>Magnoliopsida</taxon>
        <taxon>eudicotyledons</taxon>
        <taxon>Gunneridae</taxon>
        <taxon>Pentapetalae</taxon>
        <taxon>rosids</taxon>
        <taxon>malvids</taxon>
        <taxon>Malvales</taxon>
        <taxon>Malvaceae</taxon>
        <taxon>Malvoideae</taxon>
        <taxon>Hibiscus</taxon>
    </lineage>
</organism>
<protein>
    <submittedName>
        <fullName evidence="2">Ubiquitin-specific protease 26 family protein</fullName>
    </submittedName>
</protein>
<dbReference type="InterPro" id="IPR016161">
    <property type="entry name" value="Ald_DH/histidinol_DH"/>
</dbReference>
<keyword evidence="3" id="KW-1185">Reference proteome</keyword>